<proteinExistence type="predicted"/>
<feature type="domain" description="Integrase zinc-binding" evidence="3">
    <location>
        <begin position="157"/>
        <end position="210"/>
    </location>
</feature>
<feature type="compositionally biased region" description="Polar residues" evidence="2">
    <location>
        <begin position="64"/>
        <end position="76"/>
    </location>
</feature>
<evidence type="ECO:0000256" key="2">
    <source>
        <dbReference type="SAM" id="MobiDB-lite"/>
    </source>
</evidence>
<feature type="compositionally biased region" description="Pro residues" evidence="2">
    <location>
        <begin position="50"/>
        <end position="60"/>
    </location>
</feature>
<dbReference type="FunFam" id="1.10.340.70:FF:000001">
    <property type="entry name" value="Retrovirus-related Pol polyprotein from transposon gypsy-like Protein"/>
    <property type="match status" value="1"/>
</dbReference>
<feature type="region of interest" description="Disordered" evidence="2">
    <location>
        <begin position="221"/>
        <end position="245"/>
    </location>
</feature>
<reference evidence="4 5" key="1">
    <citation type="submission" date="2024-05" db="EMBL/GenBank/DDBJ databases">
        <title>Genome sequencing and assembly of Indian major carp, Cirrhinus mrigala (Hamilton, 1822).</title>
        <authorList>
            <person name="Mohindra V."/>
            <person name="Chowdhury L.M."/>
            <person name="Lal K."/>
            <person name="Jena J.K."/>
        </authorList>
    </citation>
    <scope>NUCLEOTIDE SEQUENCE [LARGE SCALE GENOMIC DNA]</scope>
    <source>
        <strain evidence="4">CM1030</strain>
        <tissue evidence="4">Blood</tissue>
    </source>
</reference>
<dbReference type="Pfam" id="PF17921">
    <property type="entry name" value="Integrase_H2C2"/>
    <property type="match status" value="1"/>
</dbReference>
<dbReference type="Gene3D" id="1.10.340.70">
    <property type="match status" value="1"/>
</dbReference>
<gene>
    <name evidence="4" type="ORF">M9458_029563</name>
</gene>
<evidence type="ECO:0000313" key="4">
    <source>
        <dbReference type="EMBL" id="KAL0173595.1"/>
    </source>
</evidence>
<organism evidence="4 5">
    <name type="scientific">Cirrhinus mrigala</name>
    <name type="common">Mrigala</name>
    <dbReference type="NCBI Taxonomy" id="683832"/>
    <lineage>
        <taxon>Eukaryota</taxon>
        <taxon>Metazoa</taxon>
        <taxon>Chordata</taxon>
        <taxon>Craniata</taxon>
        <taxon>Vertebrata</taxon>
        <taxon>Euteleostomi</taxon>
        <taxon>Actinopterygii</taxon>
        <taxon>Neopterygii</taxon>
        <taxon>Teleostei</taxon>
        <taxon>Ostariophysi</taxon>
        <taxon>Cypriniformes</taxon>
        <taxon>Cyprinidae</taxon>
        <taxon>Labeoninae</taxon>
        <taxon>Labeonini</taxon>
        <taxon>Cirrhinus</taxon>
    </lineage>
</organism>
<dbReference type="AlphaFoldDB" id="A0ABD0PHS9"/>
<feature type="region of interest" description="Disordered" evidence="2">
    <location>
        <begin position="42"/>
        <end position="87"/>
    </location>
</feature>
<accession>A0ABD0PHS9</accession>
<comment type="caution">
    <text evidence="4">The sequence shown here is derived from an EMBL/GenBank/DDBJ whole genome shotgun (WGS) entry which is preliminary data.</text>
</comment>
<dbReference type="EMBL" id="JAMKFB020000015">
    <property type="protein sequence ID" value="KAL0173595.1"/>
    <property type="molecule type" value="Genomic_DNA"/>
</dbReference>
<name>A0ABD0PHS9_CIRMR</name>
<sequence>MEESIKDAVATLEREVFDCFKRRDKKWVKQLEQLNYPEAAISPPTAVTSPVPPTSTPGFPPANHHSTSTTSQTINRATDGESCATTPTGPDFDTIFSILPFSREQLHSAQGDDHTLQGLSISPSTPPTNWIEVLEHQGLLYRRIQKGDDTYKIQLVVPKTLIQQTVRHFHQRTAGKHHGRLKTLLHILEVVWWPSVRSDVWSFVESCKSCGVESKECAVINPTKKPPHHPPHPRSSALTSSTKET</sequence>
<dbReference type="Proteomes" id="UP001529510">
    <property type="component" value="Unassembled WGS sequence"/>
</dbReference>
<feature type="non-terminal residue" evidence="4">
    <location>
        <position position="245"/>
    </location>
</feature>
<feature type="compositionally biased region" description="Polar residues" evidence="2">
    <location>
        <begin position="236"/>
        <end position="245"/>
    </location>
</feature>
<evidence type="ECO:0000313" key="5">
    <source>
        <dbReference type="Proteomes" id="UP001529510"/>
    </source>
</evidence>
<dbReference type="InterPro" id="IPR041588">
    <property type="entry name" value="Integrase_H2C2"/>
</dbReference>
<evidence type="ECO:0000259" key="3">
    <source>
        <dbReference type="Pfam" id="PF17921"/>
    </source>
</evidence>
<evidence type="ECO:0000256" key="1">
    <source>
        <dbReference type="ARBA" id="ARBA00039658"/>
    </source>
</evidence>
<keyword evidence="5" id="KW-1185">Reference proteome</keyword>
<protein>
    <recommendedName>
        <fullName evidence="1">Gypsy retrotransposon integrase-like protein 1</fullName>
    </recommendedName>
</protein>